<accession>A0A5C5VNK8</accession>
<comment type="caution">
    <text evidence="3">The sequence shown here is derived from an EMBL/GenBank/DDBJ whole genome shotgun (WGS) entry which is preliminary data.</text>
</comment>
<feature type="domain" description="ThuA-like" evidence="2">
    <location>
        <begin position="58"/>
        <end position="265"/>
    </location>
</feature>
<protein>
    <submittedName>
        <fullName evidence="3">Trehalose utilization</fullName>
    </submittedName>
</protein>
<dbReference type="Pfam" id="PF06283">
    <property type="entry name" value="ThuA"/>
    <property type="match status" value="1"/>
</dbReference>
<dbReference type="RefSeq" id="WP_146512269.1">
    <property type="nucleotide sequence ID" value="NZ_SIHI01000053.1"/>
</dbReference>
<dbReference type="Gene3D" id="3.40.50.880">
    <property type="match status" value="1"/>
</dbReference>
<evidence type="ECO:0000313" key="4">
    <source>
        <dbReference type="Proteomes" id="UP000317243"/>
    </source>
</evidence>
<dbReference type="InterPro" id="IPR029010">
    <property type="entry name" value="ThuA-like"/>
</dbReference>
<dbReference type="Proteomes" id="UP000317243">
    <property type="component" value="Unassembled WGS sequence"/>
</dbReference>
<keyword evidence="1" id="KW-0732">Signal</keyword>
<gene>
    <name evidence="3" type="ORF">KOR42_49600</name>
</gene>
<evidence type="ECO:0000259" key="2">
    <source>
        <dbReference type="Pfam" id="PF06283"/>
    </source>
</evidence>
<reference evidence="3 4" key="1">
    <citation type="submission" date="2019-02" db="EMBL/GenBank/DDBJ databases">
        <title>Deep-cultivation of Planctomycetes and their phenomic and genomic characterization uncovers novel biology.</title>
        <authorList>
            <person name="Wiegand S."/>
            <person name="Jogler M."/>
            <person name="Boedeker C."/>
            <person name="Pinto D."/>
            <person name="Vollmers J."/>
            <person name="Rivas-Marin E."/>
            <person name="Kohn T."/>
            <person name="Peeters S.H."/>
            <person name="Heuer A."/>
            <person name="Rast P."/>
            <person name="Oberbeckmann S."/>
            <person name="Bunk B."/>
            <person name="Jeske O."/>
            <person name="Meyerdierks A."/>
            <person name="Storesund J.E."/>
            <person name="Kallscheuer N."/>
            <person name="Luecker S."/>
            <person name="Lage O.M."/>
            <person name="Pohl T."/>
            <person name="Merkel B.J."/>
            <person name="Hornburger P."/>
            <person name="Mueller R.-W."/>
            <person name="Bruemmer F."/>
            <person name="Labrenz M."/>
            <person name="Spormann A.M."/>
            <person name="Op Den Camp H."/>
            <person name="Overmann J."/>
            <person name="Amann R."/>
            <person name="Jetten M.S.M."/>
            <person name="Mascher T."/>
            <person name="Medema M.H."/>
            <person name="Devos D.P."/>
            <person name="Kaster A.-K."/>
            <person name="Ovreas L."/>
            <person name="Rohde M."/>
            <person name="Galperin M.Y."/>
            <person name="Jogler C."/>
        </authorList>
    </citation>
    <scope>NUCLEOTIDE SEQUENCE [LARGE SCALE GENOMIC DNA]</scope>
    <source>
        <strain evidence="3 4">KOR42</strain>
    </source>
</reference>
<dbReference type="InterPro" id="IPR029062">
    <property type="entry name" value="Class_I_gatase-like"/>
</dbReference>
<feature type="chain" id="PRO_5022889088" evidence="1">
    <location>
        <begin position="25"/>
        <end position="297"/>
    </location>
</feature>
<name>A0A5C5VNK8_9PLAN</name>
<dbReference type="EMBL" id="SIHI01000053">
    <property type="protein sequence ID" value="TWT40178.1"/>
    <property type="molecule type" value="Genomic_DNA"/>
</dbReference>
<feature type="signal peptide" evidence="1">
    <location>
        <begin position="1"/>
        <end position="24"/>
    </location>
</feature>
<evidence type="ECO:0000313" key="3">
    <source>
        <dbReference type="EMBL" id="TWT40178.1"/>
    </source>
</evidence>
<dbReference type="SUPFAM" id="SSF52317">
    <property type="entry name" value="Class I glutamine amidotransferase-like"/>
    <property type="match status" value="1"/>
</dbReference>
<dbReference type="AlphaFoldDB" id="A0A5C5VNK8"/>
<keyword evidence="4" id="KW-1185">Reference proteome</keyword>
<sequence length="297" mass="32716" precursor="true">MLRTFIAFLSITAFVVASVSVAVAEENAHVLVVVGPSGHPPGSHEVLAGGRVVEGCLENASNLEGMTVTVVDQWPSEEQRAKADTIVFIGDTFPANRFENPSQNLRDLAQMMDRGCGIVCLHYATGLLGMDVSKDGSHPLLNWMGGYFANRSCPHHESIARIVPEATIVPATPEHPVSRGWKEFTIHDEPYINNYFGPDRNRPAANVTVFATSMLPPESPQREIVAWGIDRPDGGRGFGIVMPHFYKNWKQPDLRRFILNGIVWTARQPVPEDGVQSELVDLEAYGPASVEYSRNKK</sequence>
<evidence type="ECO:0000256" key="1">
    <source>
        <dbReference type="SAM" id="SignalP"/>
    </source>
</evidence>
<dbReference type="OrthoDB" id="251914at2"/>
<organism evidence="3 4">
    <name type="scientific">Thalassoglobus neptunius</name>
    <dbReference type="NCBI Taxonomy" id="1938619"/>
    <lineage>
        <taxon>Bacteria</taxon>
        <taxon>Pseudomonadati</taxon>
        <taxon>Planctomycetota</taxon>
        <taxon>Planctomycetia</taxon>
        <taxon>Planctomycetales</taxon>
        <taxon>Planctomycetaceae</taxon>
        <taxon>Thalassoglobus</taxon>
    </lineage>
</organism>
<proteinExistence type="predicted"/>